<protein>
    <submittedName>
        <fullName evidence="2">DUF2163 domain-containing protein</fullName>
    </submittedName>
</protein>
<gene>
    <name evidence="2" type="ORF">E4680_13495</name>
</gene>
<feature type="domain" description="Bacteriophage phiJL001 Gp84 C-terminal" evidence="1">
    <location>
        <begin position="188"/>
        <end position="265"/>
    </location>
</feature>
<keyword evidence="3" id="KW-1185">Reference proteome</keyword>
<name>A0A4Z0F715_9GAMM</name>
<evidence type="ECO:0000313" key="2">
    <source>
        <dbReference type="EMBL" id="TFZ81174.1"/>
    </source>
</evidence>
<proteinExistence type="predicted"/>
<dbReference type="AlphaFoldDB" id="A0A4Z0F715"/>
<comment type="caution">
    <text evidence="2">The sequence shown here is derived from an EMBL/GenBank/DDBJ whole genome shotgun (WGS) entry which is preliminary data.</text>
</comment>
<dbReference type="RefSeq" id="WP_135282945.1">
    <property type="nucleotide sequence ID" value="NZ_SRIO01000040.1"/>
</dbReference>
<dbReference type="Pfam" id="PF09356">
    <property type="entry name" value="Phage_BR0599"/>
    <property type="match status" value="1"/>
</dbReference>
<dbReference type="EMBL" id="SRIO01000040">
    <property type="protein sequence ID" value="TFZ81174.1"/>
    <property type="molecule type" value="Genomic_DNA"/>
</dbReference>
<dbReference type="Proteomes" id="UP000297890">
    <property type="component" value="Unassembled WGS sequence"/>
</dbReference>
<accession>A0A4Z0F715</accession>
<organism evidence="2 3">
    <name type="scientific">Candidatus Macondimonas diazotrophica</name>
    <dbReference type="NCBI Taxonomy" id="2305248"/>
    <lineage>
        <taxon>Bacteria</taxon>
        <taxon>Pseudomonadati</taxon>
        <taxon>Pseudomonadota</taxon>
        <taxon>Gammaproteobacteria</taxon>
        <taxon>Chromatiales</taxon>
        <taxon>Ectothiorhodospiraceae</taxon>
        <taxon>Candidatus Macondimonas</taxon>
    </lineage>
</organism>
<sequence>MTTIARETSDYGGEPIYLFDFAIGTKHYRYTTAVTAQTYNTFTWTPAAITRGRKQLSETLDDARLEITCDRELDIVLRLRLPPLPTECRVTIWKSHLGETDWIQEWRGVVNRTTLGGAQATLHCVAEIALTEVQSHRLFFSTACPYVLYDSFCGLDRQLFKLLGVADAVSGLTVTVSAITGAGLPANRFRGGMLEWDHPTDGAFERRWIASQSGAVLTLVERPHSLTVGEPVTLYWGCDRSKDGALGCAGFGNEINHGGEPYMPPDNPFGGKTLF</sequence>
<reference evidence="2 3" key="1">
    <citation type="journal article" date="2019" name="ISME J.">
        <title>Candidatus Macondimonas diazotrophica, a novel gammaproteobacterial genus dominating crude-oil-contaminated coastal sediments.</title>
        <authorList>
            <person name="Karthikeyan S."/>
            <person name="Konstantinidis K."/>
        </authorList>
    </citation>
    <scope>NUCLEOTIDE SEQUENCE [LARGE SCALE GENOMIC DNA]</scope>
    <source>
        <strain evidence="2 3">KTK01</strain>
    </source>
</reference>
<dbReference type="OrthoDB" id="6872689at2"/>
<dbReference type="InterPro" id="IPR018964">
    <property type="entry name" value="Phage_phiJL001_Gp84_C"/>
</dbReference>
<evidence type="ECO:0000313" key="3">
    <source>
        <dbReference type="Proteomes" id="UP000297890"/>
    </source>
</evidence>
<evidence type="ECO:0000259" key="1">
    <source>
        <dbReference type="Pfam" id="PF09356"/>
    </source>
</evidence>